<gene>
    <name evidence="1" type="ORF">PP769_06685</name>
</gene>
<name>A0AA96JXT7_9BACT</name>
<accession>A0AA96JXT7</accession>
<reference evidence="1 2" key="1">
    <citation type="submission" date="2023-01" db="EMBL/GenBank/DDBJ databases">
        <title>Cultivation and genomic characterization of new, ubiquitous marine nitrite-oxidizing bacteria from the Nitrospirales.</title>
        <authorList>
            <person name="Mueller A.J."/>
            <person name="Daebeler A."/>
            <person name="Herbold C.W."/>
            <person name="Kirkegaard R.H."/>
            <person name="Daims H."/>
        </authorList>
    </citation>
    <scope>NUCLEOTIDE SEQUENCE [LARGE SCALE GENOMIC DNA]</scope>
    <source>
        <strain evidence="1 2">VA</strain>
    </source>
</reference>
<proteinExistence type="predicted"/>
<dbReference type="Proteomes" id="UP001302719">
    <property type="component" value="Chromosome"/>
</dbReference>
<keyword evidence="2" id="KW-1185">Reference proteome</keyword>
<dbReference type="RefSeq" id="WP_312646194.1">
    <property type="nucleotide sequence ID" value="NZ_CP116967.1"/>
</dbReference>
<dbReference type="AlphaFoldDB" id="A0AA96JXT7"/>
<protein>
    <submittedName>
        <fullName evidence="1">Uncharacterized protein</fullName>
    </submittedName>
</protein>
<evidence type="ECO:0000313" key="1">
    <source>
        <dbReference type="EMBL" id="WNM59446.1"/>
    </source>
</evidence>
<organism evidence="1 2">
    <name type="scientific">Candidatus Nitrospira allomarina</name>
    <dbReference type="NCBI Taxonomy" id="3020900"/>
    <lineage>
        <taxon>Bacteria</taxon>
        <taxon>Pseudomonadati</taxon>
        <taxon>Nitrospirota</taxon>
        <taxon>Nitrospiria</taxon>
        <taxon>Nitrospirales</taxon>
        <taxon>Nitrospiraceae</taxon>
        <taxon>Nitrospira</taxon>
    </lineage>
</organism>
<dbReference type="EMBL" id="CP116967">
    <property type="protein sequence ID" value="WNM59446.1"/>
    <property type="molecule type" value="Genomic_DNA"/>
</dbReference>
<dbReference type="KEGG" id="nall:PP769_06685"/>
<evidence type="ECO:0000313" key="2">
    <source>
        <dbReference type="Proteomes" id="UP001302719"/>
    </source>
</evidence>
<sequence length="115" mass="13501">MTSLPLSFRVRNAVVEKHQLEGMDPSDRYFNRMIPIKRVERGYSGTVMYEALNLQSQVYRTVQESLKDLIDQLRELGFTTMRTRLNFKGQQYLAEKETWVDYPEAKSWGSNQTTS</sequence>